<reference evidence="1" key="2">
    <citation type="submission" date="2025-09" db="UniProtKB">
        <authorList>
            <consortium name="Ensembl"/>
        </authorList>
    </citation>
    <scope>IDENTIFICATION</scope>
</reference>
<dbReference type="Ensembl" id="ENSSOCT00000005618.1">
    <property type="protein sequence ID" value="ENSSOCP00000005463.1"/>
    <property type="gene ID" value="ENSSOCG00000004238.1"/>
</dbReference>
<protein>
    <submittedName>
        <fullName evidence="1">Uncharacterized protein</fullName>
    </submittedName>
</protein>
<proteinExistence type="predicted"/>
<organism evidence="1 2">
    <name type="scientific">Strix occidentalis caurina</name>
    <name type="common">northern spotted owl</name>
    <dbReference type="NCBI Taxonomy" id="311401"/>
    <lineage>
        <taxon>Eukaryota</taxon>
        <taxon>Metazoa</taxon>
        <taxon>Chordata</taxon>
        <taxon>Craniata</taxon>
        <taxon>Vertebrata</taxon>
        <taxon>Euteleostomi</taxon>
        <taxon>Archelosauria</taxon>
        <taxon>Archosauria</taxon>
        <taxon>Dinosauria</taxon>
        <taxon>Saurischia</taxon>
        <taxon>Theropoda</taxon>
        <taxon>Coelurosauria</taxon>
        <taxon>Aves</taxon>
        <taxon>Neognathae</taxon>
        <taxon>Neoaves</taxon>
        <taxon>Telluraves</taxon>
        <taxon>Strigiformes</taxon>
        <taxon>Strigidae</taxon>
        <taxon>Strix</taxon>
    </lineage>
</organism>
<name>A0A8D0EW05_STROC</name>
<dbReference type="Proteomes" id="UP000694551">
    <property type="component" value="Unplaced"/>
</dbReference>
<dbReference type="AlphaFoldDB" id="A0A8D0EW05"/>
<accession>A0A8D0EW05</accession>
<reference evidence="1" key="1">
    <citation type="submission" date="2025-08" db="UniProtKB">
        <authorList>
            <consortium name="Ensembl"/>
        </authorList>
    </citation>
    <scope>IDENTIFICATION</scope>
</reference>
<evidence type="ECO:0000313" key="2">
    <source>
        <dbReference type="Proteomes" id="UP000694551"/>
    </source>
</evidence>
<sequence>MADQEYVLCMWNKRLWPAKVKQIQLFCIFRISVNGADAVPLMEECIEEIASNLGEEMSKHLLPCIYSEYKIYTKTQPGGQ</sequence>
<keyword evidence="2" id="KW-1185">Reference proteome</keyword>
<evidence type="ECO:0000313" key="1">
    <source>
        <dbReference type="Ensembl" id="ENSSOCP00000005463.1"/>
    </source>
</evidence>